<feature type="transmembrane region" description="Helical" evidence="8">
    <location>
        <begin position="95"/>
        <end position="115"/>
    </location>
</feature>
<dbReference type="PANTHER" id="PTHR48020">
    <property type="entry name" value="PROTON MYO-INOSITOL COTRANSPORTER"/>
    <property type="match status" value="1"/>
</dbReference>
<dbReference type="InterPro" id="IPR005829">
    <property type="entry name" value="Sugar_transporter_CS"/>
</dbReference>
<reference evidence="10 11" key="1">
    <citation type="submission" date="2019-12" db="EMBL/GenBank/DDBJ databases">
        <authorList>
            <person name="Li M."/>
        </authorList>
    </citation>
    <scope>NUCLEOTIDE SEQUENCE [LARGE SCALE GENOMIC DNA]</scope>
    <source>
        <strain evidence="10 11">GBMRC 2024</strain>
    </source>
</reference>
<dbReference type="GO" id="GO:0016020">
    <property type="term" value="C:membrane"/>
    <property type="evidence" value="ECO:0007669"/>
    <property type="project" value="UniProtKB-SubCell"/>
</dbReference>
<accession>A0A6L7G7P5</accession>
<evidence type="ECO:0000313" key="10">
    <source>
        <dbReference type="EMBL" id="MXN18703.1"/>
    </source>
</evidence>
<feature type="transmembrane region" description="Helical" evidence="8">
    <location>
        <begin position="397"/>
        <end position="417"/>
    </location>
</feature>
<dbReference type="GO" id="GO:0022857">
    <property type="term" value="F:transmembrane transporter activity"/>
    <property type="evidence" value="ECO:0007669"/>
    <property type="project" value="InterPro"/>
</dbReference>
<dbReference type="InterPro" id="IPR005828">
    <property type="entry name" value="MFS_sugar_transport-like"/>
</dbReference>
<dbReference type="Pfam" id="PF00083">
    <property type="entry name" value="Sugar_tr"/>
    <property type="match status" value="1"/>
</dbReference>
<evidence type="ECO:0000256" key="8">
    <source>
        <dbReference type="SAM" id="Phobius"/>
    </source>
</evidence>
<organism evidence="10 11">
    <name type="scientific">Pseudooceanicola albus</name>
    <dbReference type="NCBI Taxonomy" id="2692189"/>
    <lineage>
        <taxon>Bacteria</taxon>
        <taxon>Pseudomonadati</taxon>
        <taxon>Pseudomonadota</taxon>
        <taxon>Alphaproteobacteria</taxon>
        <taxon>Rhodobacterales</taxon>
        <taxon>Paracoccaceae</taxon>
        <taxon>Pseudooceanicola</taxon>
    </lineage>
</organism>
<evidence type="ECO:0000256" key="5">
    <source>
        <dbReference type="ARBA" id="ARBA00022989"/>
    </source>
</evidence>
<dbReference type="InterPro" id="IPR050814">
    <property type="entry name" value="Myo-inositol_Transporter"/>
</dbReference>
<dbReference type="InterPro" id="IPR036259">
    <property type="entry name" value="MFS_trans_sf"/>
</dbReference>
<name>A0A6L7G7P5_9RHOB</name>
<keyword evidence="6 8" id="KW-0472">Membrane</keyword>
<feature type="transmembrane region" description="Helical" evidence="8">
    <location>
        <begin position="360"/>
        <end position="385"/>
    </location>
</feature>
<feature type="transmembrane region" description="Helical" evidence="8">
    <location>
        <begin position="264"/>
        <end position="286"/>
    </location>
</feature>
<sequence length="468" mass="50008">MRHSGTESARIAVAGNGSAPHVRRMGLLVLVATFGGLLFGYDTGVVNGALGPMRIDLGLTAMTEGLAVSILIFGAALGALGGGYMADRIGRRRNILYLSVLFILGTVGAACAPDWQVLSLFRFILGLAVGGASTTVPIYLAECAPAAQRGGLVTRNELMIVFGQFAAFVINALIYNIWGAHPGVWRYMLVIAVLPAIALLLGMLRMPPSPRWLSATGRHDEALEVLRSIRSAEEALEEHHELRSLRPSNPQDQALWREPWVRRLIRIGVGLGICQQLTGINAVMYYGTQLLQDAGFSAGAAIIANILNGVASLAGISAGLLVMNRVNRRWLLLGGFGLIAVLHVLVGLAALWMPDTALKPFVVMSLVAGFVFIMQGSVGPLVWLLLAEIFPLKIRSFAMGVCVFALWVANGMLTFAFPPLVAGLGIGPTFFLFAAIALGAWIFVWRAVPETRGVSLEKVEAGFRDGSL</sequence>
<dbReference type="InterPro" id="IPR003663">
    <property type="entry name" value="Sugar/inositol_transpt"/>
</dbReference>
<feature type="transmembrane region" description="Helical" evidence="8">
    <location>
        <begin position="330"/>
        <end position="354"/>
    </location>
</feature>
<evidence type="ECO:0000256" key="4">
    <source>
        <dbReference type="ARBA" id="ARBA00022692"/>
    </source>
</evidence>
<dbReference type="RefSeq" id="WP_160894835.1">
    <property type="nucleotide sequence ID" value="NZ_WUMU01000015.1"/>
</dbReference>
<evidence type="ECO:0000256" key="3">
    <source>
        <dbReference type="ARBA" id="ARBA00022448"/>
    </source>
</evidence>
<dbReference type="PROSITE" id="PS50850">
    <property type="entry name" value="MFS"/>
    <property type="match status" value="1"/>
</dbReference>
<comment type="similarity">
    <text evidence="2 7">Belongs to the major facilitator superfamily. Sugar transporter (TC 2.A.1.1) family.</text>
</comment>
<dbReference type="InterPro" id="IPR020846">
    <property type="entry name" value="MFS_dom"/>
</dbReference>
<feature type="transmembrane region" description="Helical" evidence="8">
    <location>
        <begin position="66"/>
        <end position="86"/>
    </location>
</feature>
<evidence type="ECO:0000256" key="1">
    <source>
        <dbReference type="ARBA" id="ARBA00004141"/>
    </source>
</evidence>
<feature type="transmembrane region" description="Helical" evidence="8">
    <location>
        <begin position="121"/>
        <end position="140"/>
    </location>
</feature>
<evidence type="ECO:0000256" key="6">
    <source>
        <dbReference type="ARBA" id="ARBA00023136"/>
    </source>
</evidence>
<dbReference type="AlphaFoldDB" id="A0A6L7G7P5"/>
<comment type="subcellular location">
    <subcellularLocation>
        <location evidence="1">Membrane</location>
        <topology evidence="1">Multi-pass membrane protein</topology>
    </subcellularLocation>
</comment>
<keyword evidence="11" id="KW-1185">Reference proteome</keyword>
<dbReference type="NCBIfam" id="TIGR00879">
    <property type="entry name" value="SP"/>
    <property type="match status" value="1"/>
</dbReference>
<feature type="transmembrane region" description="Helical" evidence="8">
    <location>
        <begin position="27"/>
        <end position="46"/>
    </location>
</feature>
<feature type="domain" description="Major facilitator superfamily (MFS) profile" evidence="9">
    <location>
        <begin position="28"/>
        <end position="452"/>
    </location>
</feature>
<feature type="transmembrane region" description="Helical" evidence="8">
    <location>
        <begin position="429"/>
        <end position="448"/>
    </location>
</feature>
<keyword evidence="3 7" id="KW-0813">Transport</keyword>
<dbReference type="PRINTS" id="PR00171">
    <property type="entry name" value="SUGRTRNSPORT"/>
</dbReference>
<dbReference type="PROSITE" id="PS00216">
    <property type="entry name" value="SUGAR_TRANSPORT_1"/>
    <property type="match status" value="1"/>
</dbReference>
<keyword evidence="5 8" id="KW-1133">Transmembrane helix</keyword>
<keyword evidence="4 8" id="KW-0812">Transmembrane</keyword>
<dbReference type="PROSITE" id="PS00217">
    <property type="entry name" value="SUGAR_TRANSPORT_2"/>
    <property type="match status" value="1"/>
</dbReference>
<feature type="transmembrane region" description="Helical" evidence="8">
    <location>
        <begin position="298"/>
        <end position="323"/>
    </location>
</feature>
<protein>
    <submittedName>
        <fullName evidence="10">Sugar porter family MFS transporter</fullName>
    </submittedName>
</protein>
<feature type="transmembrane region" description="Helical" evidence="8">
    <location>
        <begin position="184"/>
        <end position="204"/>
    </location>
</feature>
<dbReference type="EMBL" id="WUMU01000015">
    <property type="protein sequence ID" value="MXN18703.1"/>
    <property type="molecule type" value="Genomic_DNA"/>
</dbReference>
<dbReference type="PANTHER" id="PTHR48020:SF12">
    <property type="entry name" value="PROTON MYO-INOSITOL COTRANSPORTER"/>
    <property type="match status" value="1"/>
</dbReference>
<comment type="caution">
    <text evidence="10">The sequence shown here is derived from an EMBL/GenBank/DDBJ whole genome shotgun (WGS) entry which is preliminary data.</text>
</comment>
<dbReference type="SUPFAM" id="SSF103473">
    <property type="entry name" value="MFS general substrate transporter"/>
    <property type="match status" value="1"/>
</dbReference>
<dbReference type="Proteomes" id="UP000477911">
    <property type="component" value="Unassembled WGS sequence"/>
</dbReference>
<evidence type="ECO:0000256" key="7">
    <source>
        <dbReference type="RuleBase" id="RU003346"/>
    </source>
</evidence>
<feature type="transmembrane region" description="Helical" evidence="8">
    <location>
        <begin position="160"/>
        <end position="178"/>
    </location>
</feature>
<evidence type="ECO:0000313" key="11">
    <source>
        <dbReference type="Proteomes" id="UP000477911"/>
    </source>
</evidence>
<evidence type="ECO:0000256" key="2">
    <source>
        <dbReference type="ARBA" id="ARBA00010992"/>
    </source>
</evidence>
<gene>
    <name evidence="10" type="ORF">GR170_12710</name>
</gene>
<evidence type="ECO:0000259" key="9">
    <source>
        <dbReference type="PROSITE" id="PS50850"/>
    </source>
</evidence>
<proteinExistence type="inferred from homology"/>
<dbReference type="Gene3D" id="1.20.1250.20">
    <property type="entry name" value="MFS general substrate transporter like domains"/>
    <property type="match status" value="1"/>
</dbReference>